<feature type="transmembrane region" description="Helical" evidence="1">
    <location>
        <begin position="152"/>
        <end position="172"/>
    </location>
</feature>
<evidence type="ECO:0000256" key="1">
    <source>
        <dbReference type="SAM" id="Phobius"/>
    </source>
</evidence>
<keyword evidence="1" id="KW-1133">Transmembrane helix</keyword>
<accession>A0A7S2D7D6</accession>
<feature type="transmembrane region" description="Helical" evidence="1">
    <location>
        <begin position="184"/>
        <end position="201"/>
    </location>
</feature>
<organism evidence="2">
    <name type="scientific">Florenciella parvula</name>
    <dbReference type="NCBI Taxonomy" id="236787"/>
    <lineage>
        <taxon>Eukaryota</taxon>
        <taxon>Sar</taxon>
        <taxon>Stramenopiles</taxon>
        <taxon>Ochrophyta</taxon>
        <taxon>Dictyochophyceae</taxon>
        <taxon>Florenciellales</taxon>
        <taxon>Florenciella</taxon>
    </lineage>
</organism>
<proteinExistence type="predicted"/>
<sequence>MVLAGGGGLGVGARRRRGGHVAAETREVIRHSLAPTAPRTFQATRRFGSNLEPEPLWGVLPPFDDQLVLAGDFMILTVYSYTQAVVDLVGTEILKVIKDSDTLLGTDMINIMTPPLFTNPLFGVAALFMSFTVAGSLTGHYDRQITRDSFDVHGVCTVKTWAFSTMTLLAWIYSNDMDPSSEDFAFVCGSLTVMSMWRYIYSSIARFLP</sequence>
<dbReference type="EMBL" id="HBGT01030285">
    <property type="protein sequence ID" value="CAD9445243.1"/>
    <property type="molecule type" value="Transcribed_RNA"/>
</dbReference>
<evidence type="ECO:0000313" key="2">
    <source>
        <dbReference type="EMBL" id="CAD9445243.1"/>
    </source>
</evidence>
<dbReference type="AlphaFoldDB" id="A0A7S2D7D6"/>
<keyword evidence="1" id="KW-0812">Transmembrane</keyword>
<keyword evidence="1" id="KW-0472">Membrane</keyword>
<feature type="transmembrane region" description="Helical" evidence="1">
    <location>
        <begin position="121"/>
        <end position="140"/>
    </location>
</feature>
<reference evidence="2" key="1">
    <citation type="submission" date="2021-01" db="EMBL/GenBank/DDBJ databases">
        <authorList>
            <person name="Corre E."/>
            <person name="Pelletier E."/>
            <person name="Niang G."/>
            <person name="Scheremetjew M."/>
            <person name="Finn R."/>
            <person name="Kale V."/>
            <person name="Holt S."/>
            <person name="Cochrane G."/>
            <person name="Meng A."/>
            <person name="Brown T."/>
            <person name="Cohen L."/>
        </authorList>
    </citation>
    <scope>NUCLEOTIDE SEQUENCE</scope>
    <source>
        <strain evidence="2">RCC1693</strain>
    </source>
</reference>
<gene>
    <name evidence="2" type="ORF">FPAR1323_LOCUS15832</name>
</gene>
<protein>
    <submittedName>
        <fullName evidence="2">Uncharacterized protein</fullName>
    </submittedName>
</protein>
<name>A0A7S2D7D6_9STRA</name>